<feature type="region of interest" description="Disordered" evidence="13">
    <location>
        <begin position="709"/>
        <end position="750"/>
    </location>
</feature>
<feature type="compositionally biased region" description="Low complexity" evidence="13">
    <location>
        <begin position="204"/>
        <end position="220"/>
    </location>
</feature>
<sequence length="838" mass="90434">MPASATSSAPIRTANPNTTQKAQTTTRTKKSRVVRRRGRARDGIESDDEIERVVSTDTESDSDESLSLDSATDSEQESASEDELPDRQISAHTPNTSHSPGAPEKDAAANGKSAEAFFSTTGNWSEMVADENANGAADLPVIEFSDFKADDVPTPQPPTRKPRKANKKRAPVPPPISAPISSPKPSTSAAVDGDVVETVDQATQESPESPRQQPSQPRRPVGQSARQAYQQKLENDPSFVPKVGGFWGHDDRLMDKDLRSLSGWWRGRWQGRGRGRGGFVPGNVGRGPHASEAAKEENVSLPPIERTWTHDGFEEMKRKEESRPGFEPQRQTNPSLRGAARGRGGSVATRGGRGGPRGGFVNSGNRAAAAAKAGRVWYAMKPEHMWTKQSENFLFFESHKYRAPGATYRVQLPGSWLQVIKTPPPQAQSQASNHIEAATASVVGSDVGDTFVIKLPNRFEEEPPTTVDETSLEDVFKVRPRLVNTEPIPLPAPSNTKSSPGADKPTHRSHSATSTSVASPDPAVRSQLEQLSMEPPSTDPARWAQTEQAVLRKPTGEAPAEEADSGAPASEDAPRRPSLPPIQTVYSPPPTQPSPAYPSSYGYPALPPGIALNQHGMPYELATGRPVYLSSTAPPMYNPRPIMHSHIPQHSISYMPHMHPSSTMSPDFAAHQPRSHSHTPSVTAPVNGFIDPATGLPMFSLPRSSRVEIRAPGTGEDSSKSTMNGGAKASVSPGPSHLRASSTSYANSPSHPGAEYGYHSYSSSSDVSTLPSYAPLPEAGASSEPPTDATPQPMMPYAAYQQYYYPEAAYGYPQYMDMSQVGQYEMYPPMEAHGTTYY</sequence>
<feature type="region of interest" description="Disordered" evidence="13">
    <location>
        <begin position="146"/>
        <end position="241"/>
    </location>
</feature>
<proteinExistence type="inferred from homology"/>
<feature type="compositionally biased region" description="Low complexity" evidence="13">
    <location>
        <begin position="13"/>
        <end position="26"/>
    </location>
</feature>
<keyword evidence="7" id="KW-0509">mRNA transport</keyword>
<protein>
    <recommendedName>
        <fullName evidence="14">Btz domain-containing protein</fullName>
    </recommendedName>
</protein>
<keyword evidence="8" id="KW-0810">Translation regulation</keyword>
<dbReference type="Pfam" id="PF09405">
    <property type="entry name" value="Btz"/>
    <property type="match status" value="1"/>
</dbReference>
<evidence type="ECO:0000256" key="13">
    <source>
        <dbReference type="SAM" id="MobiDB-lite"/>
    </source>
</evidence>
<dbReference type="InterPro" id="IPR018545">
    <property type="entry name" value="Btz_dom"/>
</dbReference>
<dbReference type="Proteomes" id="UP000807342">
    <property type="component" value="Unassembled WGS sequence"/>
</dbReference>
<feature type="compositionally biased region" description="Basic and acidic residues" evidence="13">
    <location>
        <begin position="315"/>
        <end position="324"/>
    </location>
</feature>
<gene>
    <name evidence="15" type="ORF">P691DRAFT_757998</name>
</gene>
<keyword evidence="4" id="KW-0813">Transport</keyword>
<feature type="compositionally biased region" description="Basic residues" evidence="13">
    <location>
        <begin position="27"/>
        <end position="39"/>
    </location>
</feature>
<evidence type="ECO:0000256" key="9">
    <source>
        <dbReference type="ARBA" id="ARBA00022884"/>
    </source>
</evidence>
<feature type="compositionally biased region" description="Acidic residues" evidence="13">
    <location>
        <begin position="58"/>
        <end position="84"/>
    </location>
</feature>
<feature type="region of interest" description="Disordered" evidence="13">
    <location>
        <begin position="662"/>
        <end position="681"/>
    </location>
</feature>
<evidence type="ECO:0000256" key="8">
    <source>
        <dbReference type="ARBA" id="ARBA00022845"/>
    </source>
</evidence>
<dbReference type="GO" id="GO:0006397">
    <property type="term" value="P:mRNA processing"/>
    <property type="evidence" value="ECO:0007669"/>
    <property type="project" value="UniProtKB-KW"/>
</dbReference>
<dbReference type="GO" id="GO:0006417">
    <property type="term" value="P:regulation of translation"/>
    <property type="evidence" value="ECO:0007669"/>
    <property type="project" value="UniProtKB-KW"/>
</dbReference>
<feature type="domain" description="Btz" evidence="14">
    <location>
        <begin position="203"/>
        <end position="323"/>
    </location>
</feature>
<keyword evidence="5" id="KW-0963">Cytoplasm</keyword>
<dbReference type="GO" id="GO:0005737">
    <property type="term" value="C:cytoplasm"/>
    <property type="evidence" value="ECO:0007669"/>
    <property type="project" value="UniProtKB-SubCell"/>
</dbReference>
<keyword evidence="16" id="KW-1185">Reference proteome</keyword>
<dbReference type="GO" id="GO:0035145">
    <property type="term" value="C:exon-exon junction complex"/>
    <property type="evidence" value="ECO:0007669"/>
    <property type="project" value="InterPro"/>
</dbReference>
<feature type="compositionally biased region" description="Low complexity" evidence="13">
    <location>
        <begin position="178"/>
        <end position="190"/>
    </location>
</feature>
<evidence type="ECO:0000256" key="1">
    <source>
        <dbReference type="ARBA" id="ARBA00004123"/>
    </source>
</evidence>
<feature type="compositionally biased region" description="Polar residues" evidence="13">
    <location>
        <begin position="90"/>
        <end position="99"/>
    </location>
</feature>
<keyword evidence="6" id="KW-0507">mRNA processing</keyword>
<dbReference type="OrthoDB" id="3361414at2759"/>
<dbReference type="GO" id="GO:0003729">
    <property type="term" value="F:mRNA binding"/>
    <property type="evidence" value="ECO:0007669"/>
    <property type="project" value="InterPro"/>
</dbReference>
<evidence type="ECO:0000256" key="7">
    <source>
        <dbReference type="ARBA" id="ARBA00022816"/>
    </source>
</evidence>
<accession>A0A9P5XHZ5</accession>
<comment type="caution">
    <text evidence="15">The sequence shown here is derived from an EMBL/GenBank/DDBJ whole genome shotgun (WGS) entry which is preliminary data.</text>
</comment>
<feature type="compositionally biased region" description="Polar residues" evidence="13">
    <location>
        <begin position="1"/>
        <end position="10"/>
    </location>
</feature>
<feature type="region of interest" description="Disordered" evidence="13">
    <location>
        <begin position="484"/>
        <end position="600"/>
    </location>
</feature>
<evidence type="ECO:0000256" key="6">
    <source>
        <dbReference type="ARBA" id="ARBA00022664"/>
    </source>
</evidence>
<keyword evidence="11" id="KW-0508">mRNA splicing</keyword>
<feature type="compositionally biased region" description="Basic residues" evidence="13">
    <location>
        <begin position="160"/>
        <end position="170"/>
    </location>
</feature>
<dbReference type="AlphaFoldDB" id="A0A9P5XHZ5"/>
<feature type="compositionally biased region" description="Polar residues" evidence="13">
    <location>
        <begin position="739"/>
        <end position="750"/>
    </location>
</feature>
<evidence type="ECO:0000256" key="4">
    <source>
        <dbReference type="ARBA" id="ARBA00022448"/>
    </source>
</evidence>
<evidence type="ECO:0000256" key="12">
    <source>
        <dbReference type="ARBA" id="ARBA00023242"/>
    </source>
</evidence>
<name>A0A9P5XHZ5_9AGAR</name>
<keyword evidence="9" id="KW-0694">RNA-binding</keyword>
<keyword evidence="10" id="KW-0866">Nonsense-mediated mRNA decay</keyword>
<feature type="region of interest" description="Disordered" evidence="13">
    <location>
        <begin position="276"/>
        <end position="299"/>
    </location>
</feature>
<reference evidence="15" key="1">
    <citation type="submission" date="2020-11" db="EMBL/GenBank/DDBJ databases">
        <authorList>
            <consortium name="DOE Joint Genome Institute"/>
            <person name="Ahrendt S."/>
            <person name="Riley R."/>
            <person name="Andreopoulos W."/>
            <person name="Labutti K."/>
            <person name="Pangilinan J."/>
            <person name="Ruiz-Duenas F.J."/>
            <person name="Barrasa J.M."/>
            <person name="Sanchez-Garcia M."/>
            <person name="Camarero S."/>
            <person name="Miyauchi S."/>
            <person name="Serrano A."/>
            <person name="Linde D."/>
            <person name="Babiker R."/>
            <person name="Drula E."/>
            <person name="Ayuso-Fernandez I."/>
            <person name="Pacheco R."/>
            <person name="Padilla G."/>
            <person name="Ferreira P."/>
            <person name="Barriuso J."/>
            <person name="Kellner H."/>
            <person name="Castanera R."/>
            <person name="Alfaro M."/>
            <person name="Ramirez L."/>
            <person name="Pisabarro A.G."/>
            <person name="Kuo A."/>
            <person name="Tritt A."/>
            <person name="Lipzen A."/>
            <person name="He G."/>
            <person name="Yan M."/>
            <person name="Ng V."/>
            <person name="Cullen D."/>
            <person name="Martin F."/>
            <person name="Rosso M.-N."/>
            <person name="Henrissat B."/>
            <person name="Hibbett D."/>
            <person name="Martinez A.T."/>
            <person name="Grigoriev I.V."/>
        </authorList>
    </citation>
    <scope>NUCLEOTIDE SEQUENCE</scope>
    <source>
        <strain evidence="15">MF-IS2</strain>
    </source>
</reference>
<feature type="region of interest" description="Disordered" evidence="13">
    <location>
        <begin position="767"/>
        <end position="793"/>
    </location>
</feature>
<dbReference type="GO" id="GO:0051028">
    <property type="term" value="P:mRNA transport"/>
    <property type="evidence" value="ECO:0007669"/>
    <property type="project" value="UniProtKB-KW"/>
</dbReference>
<keyword evidence="12" id="KW-0539">Nucleus</keyword>
<evidence type="ECO:0000313" key="15">
    <source>
        <dbReference type="EMBL" id="KAF9450672.1"/>
    </source>
</evidence>
<evidence type="ECO:0000256" key="5">
    <source>
        <dbReference type="ARBA" id="ARBA00022490"/>
    </source>
</evidence>
<evidence type="ECO:0000256" key="11">
    <source>
        <dbReference type="ARBA" id="ARBA00023187"/>
    </source>
</evidence>
<feature type="compositionally biased region" description="Pro residues" evidence="13">
    <location>
        <begin position="587"/>
        <end position="596"/>
    </location>
</feature>
<evidence type="ECO:0000256" key="10">
    <source>
        <dbReference type="ARBA" id="ARBA00023161"/>
    </source>
</evidence>
<evidence type="ECO:0000256" key="2">
    <source>
        <dbReference type="ARBA" id="ARBA00004496"/>
    </source>
</evidence>
<feature type="region of interest" description="Disordered" evidence="13">
    <location>
        <begin position="1"/>
        <end position="117"/>
    </location>
</feature>
<feature type="region of interest" description="Disordered" evidence="13">
    <location>
        <begin position="315"/>
        <end position="363"/>
    </location>
</feature>
<evidence type="ECO:0000256" key="3">
    <source>
        <dbReference type="ARBA" id="ARBA00009548"/>
    </source>
</evidence>
<organism evidence="15 16">
    <name type="scientific">Macrolepiota fuliginosa MF-IS2</name>
    <dbReference type="NCBI Taxonomy" id="1400762"/>
    <lineage>
        <taxon>Eukaryota</taxon>
        <taxon>Fungi</taxon>
        <taxon>Dikarya</taxon>
        <taxon>Basidiomycota</taxon>
        <taxon>Agaricomycotina</taxon>
        <taxon>Agaricomycetes</taxon>
        <taxon>Agaricomycetidae</taxon>
        <taxon>Agaricales</taxon>
        <taxon>Agaricineae</taxon>
        <taxon>Agaricaceae</taxon>
        <taxon>Macrolepiota</taxon>
    </lineage>
</organism>
<dbReference type="GO" id="GO:0000184">
    <property type="term" value="P:nuclear-transcribed mRNA catabolic process, nonsense-mediated decay"/>
    <property type="evidence" value="ECO:0007669"/>
    <property type="project" value="UniProtKB-KW"/>
</dbReference>
<feature type="compositionally biased region" description="Gly residues" evidence="13">
    <location>
        <begin position="341"/>
        <end position="358"/>
    </location>
</feature>
<dbReference type="GO" id="GO:0008380">
    <property type="term" value="P:RNA splicing"/>
    <property type="evidence" value="ECO:0007669"/>
    <property type="project" value="UniProtKB-KW"/>
</dbReference>
<comment type="subcellular location">
    <subcellularLocation>
        <location evidence="2">Cytoplasm</location>
    </subcellularLocation>
    <subcellularLocation>
        <location evidence="1">Nucleus</location>
    </subcellularLocation>
</comment>
<comment type="similarity">
    <text evidence="3">Belongs to the CASC3 family.</text>
</comment>
<evidence type="ECO:0000259" key="14">
    <source>
        <dbReference type="Pfam" id="PF09405"/>
    </source>
</evidence>
<dbReference type="EMBL" id="MU151100">
    <property type="protein sequence ID" value="KAF9450672.1"/>
    <property type="molecule type" value="Genomic_DNA"/>
</dbReference>
<evidence type="ECO:0000313" key="16">
    <source>
        <dbReference type="Proteomes" id="UP000807342"/>
    </source>
</evidence>